<organism evidence="3 4">
    <name type="scientific">Pyxidicoccus parkwayensis</name>
    <dbReference type="NCBI Taxonomy" id="2813578"/>
    <lineage>
        <taxon>Bacteria</taxon>
        <taxon>Pseudomonadati</taxon>
        <taxon>Myxococcota</taxon>
        <taxon>Myxococcia</taxon>
        <taxon>Myxococcales</taxon>
        <taxon>Cystobacterineae</taxon>
        <taxon>Myxococcaceae</taxon>
        <taxon>Pyxidicoccus</taxon>
    </lineage>
</organism>
<dbReference type="EMBL" id="CP071090">
    <property type="protein sequence ID" value="QSQ24342.1"/>
    <property type="molecule type" value="Genomic_DNA"/>
</dbReference>
<dbReference type="Gene3D" id="2.60.40.10">
    <property type="entry name" value="Immunoglobulins"/>
    <property type="match status" value="1"/>
</dbReference>
<feature type="signal peptide" evidence="2">
    <location>
        <begin position="1"/>
        <end position="29"/>
    </location>
</feature>
<keyword evidence="4" id="KW-1185">Reference proteome</keyword>
<dbReference type="Pfam" id="PF17963">
    <property type="entry name" value="Big_9"/>
    <property type="match status" value="1"/>
</dbReference>
<sequence length="1304" mass="136101">MFPSPVTRRRPLLGVLVTLLLLSCRTSSAPETDAPGTSPSVSPETRAPFDMSAVMRQVHFAFRPEGGGWSGGHSTYGVRVDGQGLTLTPVAPSRAIRGDSPRAKANHAALMGASLSLGTLHWRRDGQPALEEKALTRVRLEQPGHLTLTRTGLVETLRNTEDGVRQEWAFPSEPTGKGDLLLTVSAKGLAYSGASEAGLHFQDARTGLGFQYGHPAWVDGSGRSTPLQARYVAGNIQLQVPAAVVASTTFPATVAPVISPELGMGNTVPGPIDAAQDEPAVASNGSGYFVAWQDYRQGHYEIYGTRITSDGAIQDTLGLQLSRGGNSLSRPKVASNGTDYLVVWHAVPESGNARVLASRIVASASEPDVTPFVVLPDEDSMQLAPSVASKGTDYLVAWMNGGSQQGLRGTRVSSTGTILDPAGLTLSTVGHSILPWTAMASNGTSYLVVWEDERQNSVGDIYGTRVTSAGVVEAPQGFAIAQGEWSHREPTVASNGTDYLVAWTDRRTDTEGDIRAARVTSTGTVLDDLPIATAPGLQGRPAVASDGANYQVIWTDGRNDGYLGELYATSVLSTGEVNAEGWRLSAFSSQYTGPALAFNGTNHLVIWSISYGGGALRAMRVTRQGQVLDENGFVVGMSASLQQTPVVASNGEGYLVVWEDSFQGGNNIIGTRVTSTGEVLDPTGLPIDLDTGNRGGSQPAVASNGTDYLVTWVALRAPETAIHGTRITQAGEVLSPHGRRYSPASQAHAAAPSVASNGTDYLVVAGIWNLEAEVWPLLGIRVSGDGEGVEALAQPICAHTGCDLWDTKVASNGSNYLVVWTDSRSSGNGTDIHGARVSGTGAVLEPEGIAIATAEDNRRNVAVASNGVDYLVAWSDFRRGSSSDVFGARVAGSGEVLDKDNIAISTATRWQHLPSITSLGGEYLVVWQDHRVSTPDPNIQGARVTAAGLVRDTAGFAIADGPNPEQTPVVVASDDGRGALVVYDHDDNVDPYWSHRIRARFVTFSDNRPPLASPGSASTPEDTPLTLVLQGSDPEGQSLTYELVSSPAHGTLSGTGASRTYTPADDYSGPDSFSFRVSDGELFSASATVTLTVTPVNDMPSVPVLRAPVDGAPLTSGFVTFEWQASTDADGDSLAYELEIFQGSNRRHLLRTTETTASLVAGEALSPGDYSWSVKAVDSHDLASAASPVRAFTIEEKDAGTVDAGVETDAGTVDAGVEADAGTVDAGVETDAGTVDAGTESDGGSSDGGPIDSGVADAGPQEPPTGNPPESSGCGCNPVPGTAPVAPLLMAALGLLARGSRRRR</sequence>
<accession>A0ABX7NZJ5</accession>
<evidence type="ECO:0000313" key="4">
    <source>
        <dbReference type="Proteomes" id="UP000662747"/>
    </source>
</evidence>
<dbReference type="RefSeq" id="WP_206725908.1">
    <property type="nucleotide sequence ID" value="NZ_CP071090.1"/>
</dbReference>
<dbReference type="InterPro" id="IPR036116">
    <property type="entry name" value="FN3_sf"/>
</dbReference>
<proteinExistence type="predicted"/>
<keyword evidence="2" id="KW-0732">Signal</keyword>
<protein>
    <submittedName>
        <fullName evidence="3">Cadherin-like domain-containing protein</fullName>
    </submittedName>
</protein>
<feature type="compositionally biased region" description="Low complexity" evidence="1">
    <location>
        <begin position="1236"/>
        <end position="1254"/>
    </location>
</feature>
<feature type="chain" id="PRO_5045304753" evidence="2">
    <location>
        <begin position="30"/>
        <end position="1304"/>
    </location>
</feature>
<feature type="region of interest" description="Disordered" evidence="1">
    <location>
        <begin position="1210"/>
        <end position="1283"/>
    </location>
</feature>
<dbReference type="InterPro" id="IPR013783">
    <property type="entry name" value="Ig-like_fold"/>
</dbReference>
<feature type="region of interest" description="Disordered" evidence="1">
    <location>
        <begin position="27"/>
        <end position="46"/>
    </location>
</feature>
<name>A0ABX7NZJ5_9BACT</name>
<evidence type="ECO:0000313" key="3">
    <source>
        <dbReference type="EMBL" id="QSQ24342.1"/>
    </source>
</evidence>
<reference evidence="3 4" key="1">
    <citation type="submission" date="2021-02" db="EMBL/GenBank/DDBJ databases">
        <title>De Novo genome assembly of isolated myxobacteria.</title>
        <authorList>
            <person name="Stevens D.C."/>
        </authorList>
    </citation>
    <scope>NUCLEOTIDE SEQUENCE [LARGE SCALE GENOMIC DNA]</scope>
    <source>
        <strain evidence="4">SCPEA02</strain>
    </source>
</reference>
<evidence type="ECO:0000256" key="2">
    <source>
        <dbReference type="SAM" id="SignalP"/>
    </source>
</evidence>
<dbReference type="CDD" id="cd11304">
    <property type="entry name" value="Cadherin_repeat"/>
    <property type="match status" value="1"/>
</dbReference>
<gene>
    <name evidence="3" type="ORF">JY651_05090</name>
</gene>
<evidence type="ECO:0000256" key="1">
    <source>
        <dbReference type="SAM" id="MobiDB-lite"/>
    </source>
</evidence>
<dbReference type="Proteomes" id="UP000662747">
    <property type="component" value="Chromosome"/>
</dbReference>
<dbReference type="SUPFAM" id="SSF49265">
    <property type="entry name" value="Fibronectin type III"/>
    <property type="match status" value="1"/>
</dbReference>